<gene>
    <name evidence="2" type="ORF">NDI54_20940</name>
</gene>
<feature type="compositionally biased region" description="Acidic residues" evidence="1">
    <location>
        <begin position="902"/>
        <end position="915"/>
    </location>
</feature>
<feature type="compositionally biased region" description="Acidic residues" evidence="1">
    <location>
        <begin position="163"/>
        <end position="177"/>
    </location>
</feature>
<dbReference type="Proteomes" id="UP001253439">
    <property type="component" value="Unassembled WGS sequence"/>
</dbReference>
<keyword evidence="3" id="KW-1185">Reference proteome</keyword>
<organism evidence="2 3">
    <name type="scientific">Haloarcula terrestris</name>
    <dbReference type="NCBI Taxonomy" id="2950533"/>
    <lineage>
        <taxon>Archaea</taxon>
        <taxon>Methanobacteriati</taxon>
        <taxon>Methanobacteriota</taxon>
        <taxon>Stenosarchaea group</taxon>
        <taxon>Halobacteria</taxon>
        <taxon>Halobacteriales</taxon>
        <taxon>Haloarculaceae</taxon>
        <taxon>Haloarcula</taxon>
    </lineage>
</organism>
<feature type="compositionally biased region" description="Gly residues" evidence="1">
    <location>
        <begin position="776"/>
        <end position="785"/>
    </location>
</feature>
<feature type="compositionally biased region" description="Low complexity" evidence="1">
    <location>
        <begin position="280"/>
        <end position="294"/>
    </location>
</feature>
<feature type="compositionally biased region" description="Acidic residues" evidence="1">
    <location>
        <begin position="18"/>
        <end position="34"/>
    </location>
</feature>
<accession>A0AAE4F3C7</accession>
<evidence type="ECO:0000313" key="2">
    <source>
        <dbReference type="EMBL" id="MDS0223798.1"/>
    </source>
</evidence>
<feature type="compositionally biased region" description="Basic and acidic residues" evidence="1">
    <location>
        <begin position="825"/>
        <end position="901"/>
    </location>
</feature>
<feature type="region of interest" description="Disordered" evidence="1">
    <location>
        <begin position="624"/>
        <end position="785"/>
    </location>
</feature>
<feature type="compositionally biased region" description="Low complexity" evidence="1">
    <location>
        <begin position="659"/>
        <end position="677"/>
    </location>
</feature>
<feature type="compositionally biased region" description="Polar residues" evidence="1">
    <location>
        <begin position="199"/>
        <end position="223"/>
    </location>
</feature>
<feature type="compositionally biased region" description="Basic and acidic residues" evidence="1">
    <location>
        <begin position="741"/>
        <end position="751"/>
    </location>
</feature>
<feature type="compositionally biased region" description="Basic and acidic residues" evidence="1">
    <location>
        <begin position="183"/>
        <end position="198"/>
    </location>
</feature>
<feature type="compositionally biased region" description="Low complexity" evidence="1">
    <location>
        <begin position="59"/>
        <end position="74"/>
    </location>
</feature>
<feature type="compositionally biased region" description="Low complexity" evidence="1">
    <location>
        <begin position="96"/>
        <end position="105"/>
    </location>
</feature>
<name>A0AAE4F3C7_9EURY</name>
<evidence type="ECO:0000256" key="1">
    <source>
        <dbReference type="SAM" id="MobiDB-lite"/>
    </source>
</evidence>
<feature type="compositionally biased region" description="Gly residues" evidence="1">
    <location>
        <begin position="106"/>
        <end position="119"/>
    </location>
</feature>
<dbReference type="RefSeq" id="WP_310898275.1">
    <property type="nucleotide sequence ID" value="NZ_JAMQOM010000026.1"/>
</dbReference>
<proteinExistence type="predicted"/>
<reference evidence="2 3" key="1">
    <citation type="submission" date="2022-06" db="EMBL/GenBank/DDBJ databases">
        <title>Haloarcula sp. a new haloarchaeum isolate from saline soil.</title>
        <authorList>
            <person name="Strakova D."/>
            <person name="Galisteo C."/>
            <person name="Sanchez-Porro C."/>
            <person name="Ventosa A."/>
        </authorList>
    </citation>
    <scope>NUCLEOTIDE SEQUENCE [LARGE SCALE GENOMIC DNA]</scope>
    <source>
        <strain evidence="2 3">S1AR25-5A</strain>
    </source>
</reference>
<feature type="compositionally biased region" description="Polar residues" evidence="1">
    <location>
        <begin position="7"/>
        <end position="17"/>
    </location>
</feature>
<feature type="region of interest" description="Disordered" evidence="1">
    <location>
        <begin position="933"/>
        <end position="953"/>
    </location>
</feature>
<feature type="compositionally biased region" description="Low complexity" evidence="1">
    <location>
        <begin position="752"/>
        <end position="775"/>
    </location>
</feature>
<feature type="compositionally biased region" description="Basic and acidic residues" evidence="1">
    <location>
        <begin position="248"/>
        <end position="269"/>
    </location>
</feature>
<evidence type="ECO:0000313" key="3">
    <source>
        <dbReference type="Proteomes" id="UP001253439"/>
    </source>
</evidence>
<feature type="compositionally biased region" description="Basic and acidic residues" evidence="1">
    <location>
        <begin position="643"/>
        <end position="653"/>
    </location>
</feature>
<protein>
    <submittedName>
        <fullName evidence="2">Uncharacterized protein</fullName>
    </submittedName>
</protein>
<feature type="compositionally biased region" description="Polar residues" evidence="1">
    <location>
        <begin position="806"/>
        <end position="816"/>
    </location>
</feature>
<feature type="region of interest" description="Disordered" evidence="1">
    <location>
        <begin position="1"/>
        <end position="348"/>
    </location>
</feature>
<sequence>MGFFDWWSSNGDGSFTDTQDDGGESPDASSDDSNDSAGGDSTPEPTESQDRLFDGSTGGPSSDSDSPFDDSGPSTPEPPSPDNDNPFDDGGGSSSDGGASSSGSSSSGGGSSGSSGGSSGSDDNSPPVGNTPSSGNLPSQSGDSTEPSQGIGPGGVEGSEAATPDEETDSPDNDSTENIDATRTGRLEDTADDPRVREQAQSLEDQVAGQQVTDVVDGLNTTGAELREEDVEVTRDGDTLEAGLSPVGRERVRNIAERQADEQAERAVEDQLNEPFTNADVSVDNNGNVGVSEDVQQEATEQAIAGANPGVREDDVSFQNGQPQVEQPEPTDPAEQLEERTGLEEGQDFTVEDGQVNVTQRGAQQIQAREEQEQGDIFSGAVEQVEGVAGIDVPGDGSLVGRGREDAANANDDRFGDDLTGIDDTLAGAGRFVDDRLISPVTDTAGDVFALGQQGSQLAGAGNPVALALGTAGAQQSADALDDTETRVGDLARGDAGQQSDPVQLEAFGEGSARGAGAIANIPALAATGVDATEFTVEAGEQTVEGDGGEFAQEATEAGALRAGQGAEFASNNPTQFTGQVLGGALASTAAFGAGRAVAGARGAKAAGVAIQPGEEALRTALRGARAARRATPDTPDAPDLPDSLKRFIDDTRGQQTFGSRSDSDTSGSSTDTDTTTITAEDLGGTQARSSDLTRGGRFGSEPSGGRQPEATTDVPSGGDPTNLGFRSAETEQETGTTADADAKPQQDLREQAQQQEVTQAARTPGRSSAAAAAGVGAGVGAGAGDLVGQAEQSAVEDVFDDTGFGSATDTELNIGTGTGLELGQESRSETRTEFGQEFRSELGTEARTETRTETRTDQRQELGTETRTEIGQELRTETRSEQRQELRTELGFETSTRTETDVDLGDVFDDDESGPVDFGAADEVFDTGVVQSFDELNGGGSDDPLDGFDQLL</sequence>
<dbReference type="EMBL" id="JAMQOM010000026">
    <property type="protein sequence ID" value="MDS0223798.1"/>
    <property type="molecule type" value="Genomic_DNA"/>
</dbReference>
<comment type="caution">
    <text evidence="2">The sequence shown here is derived from an EMBL/GenBank/DDBJ whole genome shotgun (WGS) entry which is preliminary data.</text>
</comment>
<feature type="region of interest" description="Disordered" evidence="1">
    <location>
        <begin position="801"/>
        <end position="920"/>
    </location>
</feature>
<feature type="compositionally biased region" description="Polar residues" evidence="1">
    <location>
        <begin position="128"/>
        <end position="148"/>
    </location>
</feature>
<dbReference type="AlphaFoldDB" id="A0AAE4F3C7"/>